<dbReference type="PANTHER" id="PTHR43760:SF1">
    <property type="entry name" value="ENDORIBONUCLEASE L-PSP_CHORISMATE MUTASE-LIKE DOMAIN-CONTAINING PROTEIN"/>
    <property type="match status" value="1"/>
</dbReference>
<keyword evidence="3" id="KW-1185">Reference proteome</keyword>
<dbReference type="CDD" id="cd02199">
    <property type="entry name" value="YjgF_YER057c_UK114_like_1"/>
    <property type="match status" value="1"/>
</dbReference>
<gene>
    <name evidence="2" type="ORF">PQG83_04335</name>
</gene>
<dbReference type="Gene3D" id="3.30.1330.40">
    <property type="entry name" value="RutC-like"/>
    <property type="match status" value="1"/>
</dbReference>
<dbReference type="PANTHER" id="PTHR43760">
    <property type="entry name" value="ENDORIBONUCLEASE-RELATED"/>
    <property type="match status" value="1"/>
</dbReference>
<dbReference type="AlphaFoldDB" id="A0AA96K1D0"/>
<protein>
    <submittedName>
        <fullName evidence="2">RidA family protein</fullName>
    </submittedName>
</protein>
<reference evidence="2 3" key="1">
    <citation type="submission" date="2023-01" db="EMBL/GenBank/DDBJ databases">
        <title>Cultivation and genomic characterization of new, ubiquitous marine nitrite-oxidizing bacteria from the Nitrospirales.</title>
        <authorList>
            <person name="Mueller A.J."/>
            <person name="Daebeler A."/>
            <person name="Herbold C.W."/>
            <person name="Kirkegaard R.H."/>
            <person name="Daims H."/>
        </authorList>
    </citation>
    <scope>NUCLEOTIDE SEQUENCE [LARGE SCALE GENOMIC DNA]</scope>
    <source>
        <strain evidence="2 3">DK</strain>
    </source>
</reference>
<dbReference type="InterPro" id="IPR013813">
    <property type="entry name" value="Endoribo_LPSP/chorism_mut-like"/>
</dbReference>
<name>A0AA96K1D0_9BACT</name>
<evidence type="ECO:0000313" key="2">
    <source>
        <dbReference type="EMBL" id="WNM62986.1"/>
    </source>
</evidence>
<evidence type="ECO:0000259" key="1">
    <source>
        <dbReference type="Pfam" id="PF14588"/>
    </source>
</evidence>
<dbReference type="Pfam" id="PF14588">
    <property type="entry name" value="YjgF_endoribonc"/>
    <property type="match status" value="1"/>
</dbReference>
<proteinExistence type="predicted"/>
<organism evidence="2 3">
    <name type="scientific">Candidatus Nitrospira neomarina</name>
    <dbReference type="NCBI Taxonomy" id="3020899"/>
    <lineage>
        <taxon>Bacteria</taxon>
        <taxon>Pseudomonadati</taxon>
        <taxon>Nitrospirota</taxon>
        <taxon>Nitrospiria</taxon>
        <taxon>Nitrospirales</taxon>
        <taxon>Nitrospiraceae</taxon>
        <taxon>Nitrospira</taxon>
    </lineage>
</organism>
<dbReference type="KEGG" id="nneo:PQG83_04335"/>
<evidence type="ECO:0000313" key="3">
    <source>
        <dbReference type="Proteomes" id="UP001302494"/>
    </source>
</evidence>
<sequence>MSVCVLSAMDVHEALSRLGLKLPAAPCPVGSYVPARQAGDLIFVSGVLPFRDGLIVHPGKLGRELTVKEGAAAAQLAMLNGLAILQEMMGDHACLKQVVRLTGHVASVEGFVDQPAVINGASDLLVNLFGDAGRHARLALGAFELPLHASIELELIVQVSHP</sequence>
<accession>A0AA96K1D0</accession>
<dbReference type="EMBL" id="CP116968">
    <property type="protein sequence ID" value="WNM62986.1"/>
    <property type="molecule type" value="Genomic_DNA"/>
</dbReference>
<dbReference type="RefSeq" id="WP_312747193.1">
    <property type="nucleotide sequence ID" value="NZ_CP116968.1"/>
</dbReference>
<dbReference type="Proteomes" id="UP001302494">
    <property type="component" value="Chromosome"/>
</dbReference>
<feature type="domain" description="Endoribonuclease L-PSP/chorismate mutase-like" evidence="1">
    <location>
        <begin position="16"/>
        <end position="149"/>
    </location>
</feature>
<dbReference type="InterPro" id="IPR035959">
    <property type="entry name" value="RutC-like_sf"/>
</dbReference>
<dbReference type="SUPFAM" id="SSF55298">
    <property type="entry name" value="YjgF-like"/>
    <property type="match status" value="1"/>
</dbReference>